<proteinExistence type="predicted"/>
<accession>A0ABU6JKK6</accession>
<reference evidence="1 2" key="1">
    <citation type="journal article" date="2017" name="Int. J. Syst. Evol. Microbiol.">
        <title>Brenneria populi subsp. brevivirga subsp. nov. isolated from symptomatic bark of Populus x euramericana canker, and description of Brenneria populi subsp. populi subsp. nov.</title>
        <authorList>
            <person name="Zheng M.H."/>
            <person name="Piao C.G."/>
            <person name="Xue H."/>
            <person name="Guo M.W."/>
            <person name="Li Y."/>
        </authorList>
    </citation>
    <scope>NUCLEOTIDE SEQUENCE [LARGE SCALE GENOMIC DNA]</scope>
    <source>
        <strain evidence="1 2">D9-5</strain>
    </source>
</reference>
<keyword evidence="2" id="KW-1185">Reference proteome</keyword>
<protein>
    <submittedName>
        <fullName evidence="1">Uncharacterized protein</fullName>
    </submittedName>
</protein>
<sequence length="68" mass="7599">MNYGLQANLMIKKLFFIQVSGMDAIMDWSGVDGKSFVHHPFSDAECLVNQVCAVTDFGLTVKRFSLLL</sequence>
<organism evidence="1 2">
    <name type="scientific">Brenneria populi</name>
    <dbReference type="NCBI Taxonomy" id="1505588"/>
    <lineage>
        <taxon>Bacteria</taxon>
        <taxon>Pseudomonadati</taxon>
        <taxon>Pseudomonadota</taxon>
        <taxon>Gammaproteobacteria</taxon>
        <taxon>Enterobacterales</taxon>
        <taxon>Pectobacteriaceae</taxon>
        <taxon>Brenneria</taxon>
    </lineage>
</organism>
<comment type="caution">
    <text evidence="1">The sequence shown here is derived from an EMBL/GenBank/DDBJ whole genome shotgun (WGS) entry which is preliminary data.</text>
</comment>
<name>A0ABU6JKK6_9GAMM</name>
<evidence type="ECO:0000313" key="1">
    <source>
        <dbReference type="EMBL" id="MEC5341204.1"/>
    </source>
</evidence>
<dbReference type="Proteomes" id="UP001309705">
    <property type="component" value="Unassembled WGS sequence"/>
</dbReference>
<gene>
    <name evidence="1" type="ORF">VSX58_01085</name>
</gene>
<dbReference type="RefSeq" id="WP_327616413.1">
    <property type="nucleotide sequence ID" value="NZ_JAYWTM010000001.1"/>
</dbReference>
<dbReference type="EMBL" id="JAYWTM010000001">
    <property type="protein sequence ID" value="MEC5341204.1"/>
    <property type="molecule type" value="Genomic_DNA"/>
</dbReference>
<evidence type="ECO:0000313" key="2">
    <source>
        <dbReference type="Proteomes" id="UP001309705"/>
    </source>
</evidence>